<name>A0A1N6J5H0_9BACT</name>
<organism evidence="2 3">
    <name type="scientific">Chitinophaga niabensis</name>
    <dbReference type="NCBI Taxonomy" id="536979"/>
    <lineage>
        <taxon>Bacteria</taxon>
        <taxon>Pseudomonadati</taxon>
        <taxon>Bacteroidota</taxon>
        <taxon>Chitinophagia</taxon>
        <taxon>Chitinophagales</taxon>
        <taxon>Chitinophagaceae</taxon>
        <taxon>Chitinophaga</taxon>
    </lineage>
</organism>
<sequence length="115" mass="13763">MTQFRKYYFGLALGYLLCNWLIELFFHTGPYQQKLLIETIVLVVNMGFLLLYIRNENTWIKVALILSQLLAAGLYGFFTIRMFFTEFSILSFILYDLFLFFNMTFFNQIVFKKSL</sequence>
<feature type="transmembrane region" description="Helical" evidence="1">
    <location>
        <begin position="62"/>
        <end position="83"/>
    </location>
</feature>
<keyword evidence="3" id="KW-1185">Reference proteome</keyword>
<evidence type="ECO:0000313" key="3">
    <source>
        <dbReference type="Proteomes" id="UP000185003"/>
    </source>
</evidence>
<feature type="transmembrane region" description="Helical" evidence="1">
    <location>
        <begin position="7"/>
        <end position="29"/>
    </location>
</feature>
<gene>
    <name evidence="2" type="ORF">SAMN04488055_3648</name>
</gene>
<proteinExistence type="predicted"/>
<keyword evidence="1" id="KW-0472">Membrane</keyword>
<accession>A0A1N6J5H0</accession>
<feature type="transmembrane region" description="Helical" evidence="1">
    <location>
        <begin position="35"/>
        <end position="53"/>
    </location>
</feature>
<dbReference type="AlphaFoldDB" id="A0A1N6J5H0"/>
<evidence type="ECO:0000313" key="2">
    <source>
        <dbReference type="EMBL" id="SIO39511.1"/>
    </source>
</evidence>
<keyword evidence="1" id="KW-1133">Transmembrane helix</keyword>
<dbReference type="EMBL" id="FSRA01000002">
    <property type="protein sequence ID" value="SIO39511.1"/>
    <property type="molecule type" value="Genomic_DNA"/>
</dbReference>
<protein>
    <submittedName>
        <fullName evidence="2">Uncharacterized protein</fullName>
    </submittedName>
</protein>
<dbReference type="Proteomes" id="UP000185003">
    <property type="component" value="Unassembled WGS sequence"/>
</dbReference>
<keyword evidence="1" id="KW-0812">Transmembrane</keyword>
<reference evidence="2 3" key="1">
    <citation type="submission" date="2016-11" db="EMBL/GenBank/DDBJ databases">
        <authorList>
            <person name="Jaros S."/>
            <person name="Januszkiewicz K."/>
            <person name="Wedrychowicz H."/>
        </authorList>
    </citation>
    <scope>NUCLEOTIDE SEQUENCE [LARGE SCALE GENOMIC DNA]</scope>
    <source>
        <strain evidence="2 3">DSM 24787</strain>
    </source>
</reference>
<evidence type="ECO:0000256" key="1">
    <source>
        <dbReference type="SAM" id="Phobius"/>
    </source>
</evidence>
<feature type="transmembrane region" description="Helical" evidence="1">
    <location>
        <begin position="89"/>
        <end position="111"/>
    </location>
</feature>
<dbReference type="RefSeq" id="WP_074240862.1">
    <property type="nucleotide sequence ID" value="NZ_FSRA01000002.1"/>
</dbReference>